<dbReference type="EMBL" id="CM039437">
    <property type="protein sequence ID" value="KAI4306601.1"/>
    <property type="molecule type" value="Genomic_DNA"/>
</dbReference>
<gene>
    <name evidence="1" type="ORF">L6164_029862</name>
</gene>
<sequence length="125" mass="13468">MGGCASRPKDSDFKSEAAPSELPASPKKAGGEDKHVAQENTNEGWEGEKKEEPLVNLSEPKEEKKEESSEPAAPVAEAEKTKEENVAAKPEEKEAEAPEKEEAKPEEPKAAPSSEDKTDARLVTL</sequence>
<dbReference type="Proteomes" id="UP000828941">
    <property type="component" value="Chromosome 12"/>
</dbReference>
<evidence type="ECO:0000313" key="1">
    <source>
        <dbReference type="EMBL" id="KAI4306601.1"/>
    </source>
</evidence>
<organism evidence="1 2">
    <name type="scientific">Bauhinia variegata</name>
    <name type="common">Purple orchid tree</name>
    <name type="synonym">Phanera variegata</name>
    <dbReference type="NCBI Taxonomy" id="167791"/>
    <lineage>
        <taxon>Eukaryota</taxon>
        <taxon>Viridiplantae</taxon>
        <taxon>Streptophyta</taxon>
        <taxon>Embryophyta</taxon>
        <taxon>Tracheophyta</taxon>
        <taxon>Spermatophyta</taxon>
        <taxon>Magnoliopsida</taxon>
        <taxon>eudicotyledons</taxon>
        <taxon>Gunneridae</taxon>
        <taxon>Pentapetalae</taxon>
        <taxon>rosids</taxon>
        <taxon>fabids</taxon>
        <taxon>Fabales</taxon>
        <taxon>Fabaceae</taxon>
        <taxon>Cercidoideae</taxon>
        <taxon>Cercideae</taxon>
        <taxon>Bauhiniinae</taxon>
        <taxon>Bauhinia</taxon>
    </lineage>
</organism>
<name>A0ACB9LAY7_BAUVA</name>
<protein>
    <submittedName>
        <fullName evidence="1">Uncharacterized protein</fullName>
    </submittedName>
</protein>
<accession>A0ACB9LAY7</accession>
<comment type="caution">
    <text evidence="1">The sequence shown here is derived from an EMBL/GenBank/DDBJ whole genome shotgun (WGS) entry which is preliminary data.</text>
</comment>
<reference evidence="1 2" key="1">
    <citation type="journal article" date="2022" name="DNA Res.">
        <title>Chromosomal-level genome assembly of the orchid tree Bauhinia variegata (Leguminosae; Cercidoideae) supports the allotetraploid origin hypothesis of Bauhinia.</title>
        <authorList>
            <person name="Zhong Y."/>
            <person name="Chen Y."/>
            <person name="Zheng D."/>
            <person name="Pang J."/>
            <person name="Liu Y."/>
            <person name="Luo S."/>
            <person name="Meng S."/>
            <person name="Qian L."/>
            <person name="Wei D."/>
            <person name="Dai S."/>
            <person name="Zhou R."/>
        </authorList>
    </citation>
    <scope>NUCLEOTIDE SEQUENCE [LARGE SCALE GENOMIC DNA]</scope>
    <source>
        <strain evidence="1">BV-YZ2020</strain>
    </source>
</reference>
<keyword evidence="2" id="KW-1185">Reference proteome</keyword>
<proteinExistence type="predicted"/>
<evidence type="ECO:0000313" key="2">
    <source>
        <dbReference type="Proteomes" id="UP000828941"/>
    </source>
</evidence>